<comment type="caution">
    <text evidence="4">The sequence shown here is derived from an EMBL/GenBank/DDBJ whole genome shotgun (WGS) entry which is preliminary data.</text>
</comment>
<dbReference type="Pfam" id="PF05036">
    <property type="entry name" value="SPOR"/>
    <property type="match status" value="1"/>
</dbReference>
<dbReference type="PROSITE" id="PS51724">
    <property type="entry name" value="SPOR"/>
    <property type="match status" value="1"/>
</dbReference>
<protein>
    <submittedName>
        <fullName evidence="4">SPOR domain-containing protein</fullName>
    </submittedName>
</protein>
<dbReference type="InterPro" id="IPR052521">
    <property type="entry name" value="Cell_div_SPOR-domain"/>
</dbReference>
<feature type="region of interest" description="Disordered" evidence="1">
    <location>
        <begin position="1"/>
        <end position="25"/>
    </location>
</feature>
<name>A0ABT2P6J4_9GAMM</name>
<feature type="compositionally biased region" description="Low complexity" evidence="1">
    <location>
        <begin position="76"/>
        <end position="86"/>
    </location>
</feature>
<keyword evidence="5" id="KW-1185">Reference proteome</keyword>
<evidence type="ECO:0000313" key="4">
    <source>
        <dbReference type="EMBL" id="MCT8988011.1"/>
    </source>
</evidence>
<dbReference type="SUPFAM" id="SSF110997">
    <property type="entry name" value="Sporulation related repeat"/>
    <property type="match status" value="1"/>
</dbReference>
<organism evidence="4 5">
    <name type="scientific">Shewanella phaeophyticola</name>
    <dbReference type="NCBI Taxonomy" id="2978345"/>
    <lineage>
        <taxon>Bacteria</taxon>
        <taxon>Pseudomonadati</taxon>
        <taxon>Pseudomonadota</taxon>
        <taxon>Gammaproteobacteria</taxon>
        <taxon>Alteromonadales</taxon>
        <taxon>Shewanellaceae</taxon>
        <taxon>Shewanella</taxon>
    </lineage>
</organism>
<reference evidence="4" key="1">
    <citation type="submission" date="2022-09" db="EMBL/GenBank/DDBJ databases">
        <title>Shewanella sp. KJ10-1 sp.nov, isolated from marine algae.</title>
        <authorList>
            <person name="Butt M."/>
            <person name="Lee J.K."/>
            <person name="Kim J.M."/>
            <person name="Choi D.G."/>
        </authorList>
    </citation>
    <scope>NUCLEOTIDE SEQUENCE</scope>
    <source>
        <strain evidence="4">KJ10-1</strain>
    </source>
</reference>
<feature type="transmembrane region" description="Helical" evidence="2">
    <location>
        <begin position="32"/>
        <end position="52"/>
    </location>
</feature>
<feature type="region of interest" description="Disordered" evidence="1">
    <location>
        <begin position="64"/>
        <end position="99"/>
    </location>
</feature>
<feature type="domain" description="SPOR" evidence="3">
    <location>
        <begin position="125"/>
        <end position="204"/>
    </location>
</feature>
<dbReference type="Gene3D" id="3.30.70.1070">
    <property type="entry name" value="Sporulation related repeat"/>
    <property type="match status" value="1"/>
</dbReference>
<sequence>MMSRDYANRKPKGSKPTKSRATKRKKAPARSFSYLSVFVVVALVIGFGYFLWSINGSSDIQVTEPAQQPKKKTVQAETETAPTPAAKKVVKPDPNALPPKPQEQWTYLEELENKEVEIDLPATGVVSSGIYQMQCGSFRQESQANEMKARIAFQGMEAQVRRSEGTNGIWYRVVLGPFPNKREAETNRHKMQKSGINTCQIWLWQ</sequence>
<dbReference type="Proteomes" id="UP001431192">
    <property type="component" value="Unassembled WGS sequence"/>
</dbReference>
<evidence type="ECO:0000256" key="2">
    <source>
        <dbReference type="SAM" id="Phobius"/>
    </source>
</evidence>
<dbReference type="EMBL" id="JAODOQ010000001">
    <property type="protein sequence ID" value="MCT8988011.1"/>
    <property type="molecule type" value="Genomic_DNA"/>
</dbReference>
<keyword evidence="2" id="KW-0812">Transmembrane</keyword>
<evidence type="ECO:0000259" key="3">
    <source>
        <dbReference type="PROSITE" id="PS51724"/>
    </source>
</evidence>
<feature type="compositionally biased region" description="Basic residues" evidence="1">
    <location>
        <begin position="9"/>
        <end position="25"/>
    </location>
</feature>
<keyword evidence="2" id="KW-1133">Transmembrane helix</keyword>
<gene>
    <name evidence="4" type="ORF">N4T56_17990</name>
</gene>
<evidence type="ECO:0000313" key="5">
    <source>
        <dbReference type="Proteomes" id="UP001431192"/>
    </source>
</evidence>
<dbReference type="PANTHER" id="PTHR38687">
    <property type="entry name" value="CELL DIVISION PROTEIN DEDD-RELATED"/>
    <property type="match status" value="1"/>
</dbReference>
<dbReference type="PANTHER" id="PTHR38687:SF2">
    <property type="entry name" value="CELL DIVISION PROTEIN FTSN"/>
    <property type="match status" value="1"/>
</dbReference>
<keyword evidence="2" id="KW-0472">Membrane</keyword>
<evidence type="ECO:0000256" key="1">
    <source>
        <dbReference type="SAM" id="MobiDB-lite"/>
    </source>
</evidence>
<proteinExistence type="predicted"/>
<dbReference type="InterPro" id="IPR007730">
    <property type="entry name" value="SPOR-like_dom"/>
</dbReference>
<dbReference type="InterPro" id="IPR036680">
    <property type="entry name" value="SPOR-like_sf"/>
</dbReference>
<accession>A0ABT2P6J4</accession>